<accession>H8Z3G9</accession>
<reference evidence="2" key="1">
    <citation type="submission" date="2011-06" db="EMBL/GenBank/DDBJ databases">
        <authorList>
            <consortium name="US DOE Joint Genome Institute (JGI-PGF)"/>
            <person name="Lucas S."/>
            <person name="Han J."/>
            <person name="Lapidus A."/>
            <person name="Cheng J.-F."/>
            <person name="Goodwin L."/>
            <person name="Pitluck S."/>
            <person name="Peters L."/>
            <person name="Land M.L."/>
            <person name="Hauser L."/>
            <person name="Vogl K."/>
            <person name="Liu Z."/>
            <person name="Overmann J."/>
            <person name="Frigaard N.-U."/>
            <person name="Bryant D.A."/>
            <person name="Woyke T.J."/>
        </authorList>
    </citation>
    <scope>NUCLEOTIDE SEQUENCE [LARGE SCALE GENOMIC DNA]</scope>
    <source>
        <strain evidence="2">970</strain>
    </source>
</reference>
<dbReference type="STRING" id="631362.Thi970DRAFT_02112"/>
<evidence type="ECO:0000313" key="2">
    <source>
        <dbReference type="Proteomes" id="UP000002964"/>
    </source>
</evidence>
<gene>
    <name evidence="1" type="ORF">Thi970DRAFT_02112</name>
</gene>
<dbReference type="SUPFAM" id="SSF48452">
    <property type="entry name" value="TPR-like"/>
    <property type="match status" value="1"/>
</dbReference>
<dbReference type="InterPro" id="IPR011990">
    <property type="entry name" value="TPR-like_helical_dom_sf"/>
</dbReference>
<name>H8Z3G9_9GAMM</name>
<dbReference type="AlphaFoldDB" id="H8Z3G9"/>
<evidence type="ECO:0000313" key="1">
    <source>
        <dbReference type="EMBL" id="EIC21877.1"/>
    </source>
</evidence>
<dbReference type="HOGENOM" id="CLU_1730584_0_0_6"/>
<organism evidence="1 2">
    <name type="scientific">Thiorhodovibrio frisius</name>
    <dbReference type="NCBI Taxonomy" id="631362"/>
    <lineage>
        <taxon>Bacteria</taxon>
        <taxon>Pseudomonadati</taxon>
        <taxon>Pseudomonadota</taxon>
        <taxon>Gammaproteobacteria</taxon>
        <taxon>Chromatiales</taxon>
        <taxon>Chromatiaceae</taxon>
        <taxon>Thiorhodovibrio</taxon>
    </lineage>
</organism>
<dbReference type="EMBL" id="JH603169">
    <property type="protein sequence ID" value="EIC21877.1"/>
    <property type="molecule type" value="Genomic_DNA"/>
</dbReference>
<dbReference type="Proteomes" id="UP000002964">
    <property type="component" value="Unassembled WGS sequence"/>
</dbReference>
<reference evidence="1 2" key="2">
    <citation type="submission" date="2011-11" db="EMBL/GenBank/DDBJ databases">
        <authorList>
            <consortium name="US DOE Joint Genome Institute"/>
            <person name="Lucas S."/>
            <person name="Han J."/>
            <person name="Lapidus A."/>
            <person name="Cheng J.-F."/>
            <person name="Goodwin L."/>
            <person name="Pitluck S."/>
            <person name="Peters L."/>
            <person name="Ovchinnikova G."/>
            <person name="Zhang X."/>
            <person name="Detter J.C."/>
            <person name="Han C."/>
            <person name="Tapia R."/>
            <person name="Land M."/>
            <person name="Hauser L."/>
            <person name="Kyrpides N."/>
            <person name="Ivanova N."/>
            <person name="Pagani I."/>
            <person name="Vogl K."/>
            <person name="Liu Z."/>
            <person name="Overmann J."/>
            <person name="Frigaard N.-U."/>
            <person name="Bryant D."/>
            <person name="Woyke T."/>
        </authorList>
    </citation>
    <scope>NUCLEOTIDE SEQUENCE [LARGE SCALE GENOMIC DNA]</scope>
    <source>
        <strain evidence="1 2">970</strain>
    </source>
</reference>
<sequence>MPKAALAHLIKLGNRLSKRHGRQLARIASLAIAGALLSGCPADPMGPDNRMALIAFGRCDYQQAMQLTERVIEQEKDVYHVQRAWVLKAAILHDMGKTAAAEAIYPEIEAAWKAVRKSTLKTNRRERDIAIMIDIAHNERQSNGLPVDCDR</sequence>
<dbReference type="OrthoDB" id="5772960at2"/>
<proteinExistence type="predicted"/>
<evidence type="ECO:0008006" key="3">
    <source>
        <dbReference type="Google" id="ProtNLM"/>
    </source>
</evidence>
<dbReference type="RefSeq" id="WP_009148461.1">
    <property type="nucleotide sequence ID" value="NZ_CP121471.1"/>
</dbReference>
<protein>
    <recommendedName>
        <fullName evidence="3">Tetratricopeptide repeat protein</fullName>
    </recommendedName>
</protein>
<keyword evidence="2" id="KW-1185">Reference proteome</keyword>